<organism evidence="1 2">
    <name type="scientific">Vibrio neptunius</name>
    <dbReference type="NCBI Taxonomy" id="170651"/>
    <lineage>
        <taxon>Bacteria</taxon>
        <taxon>Pseudomonadati</taxon>
        <taxon>Pseudomonadota</taxon>
        <taxon>Gammaproteobacteria</taxon>
        <taxon>Vibrionales</taxon>
        <taxon>Vibrionaceae</taxon>
        <taxon>Vibrio</taxon>
    </lineage>
</organism>
<dbReference type="CDD" id="cd20705">
    <property type="entry name" value="MIX_I"/>
    <property type="match status" value="1"/>
</dbReference>
<reference evidence="1 2" key="1">
    <citation type="submission" date="2021-02" db="EMBL/GenBank/DDBJ databases">
        <title>Draft Genome Sequences of 5 Vibrio neptunius Strains Isolated From of Bivalve Hatcheries.</title>
        <authorList>
            <person name="Galvis F."/>
            <person name="Barja J.L."/>
            <person name="Lemos M.L."/>
            <person name="Balado M."/>
        </authorList>
    </citation>
    <scope>NUCLEOTIDE SEQUENCE [LARGE SCALE GENOMIC DNA]</scope>
    <source>
        <strain evidence="1 2">PP-145.98</strain>
    </source>
</reference>
<sequence length="590" mass="67330">MLLVCKFVPGYTASRDMLDYLLSPDECIGQLSRAHSPKDLLAALPKPLSDAIPQSAHKDNYRLREHIKQHLARADWLALSTFRRQHPLSEAELIAYPMLKKRIEALAAKPAKKFLKANYDAVSDDVYLAPNPKVTPVEPSPDKKIVVEVAGQLPNHAAYLMLSKTEFHYRKTAKPKQDPHNRHRSLSVFDALDESPRNLYLALPMRGLPQPLKLLLAKGVEPVDSSVEKDEWDNVLVPVVPMHFITDEKSEKSAARHMKGYIYVLWKDKIWRELEINDSGYFLDIDVDYYRYAKPGEQKPKRHADIRLTHPETGSPYCYEPFQVRVDGSVIYKGRLNDVGEARVFNIIQQEEIEVVLTDFDPQVVVKVATKPSPFTGATPNYREAEGHPLPHIWIPYKILGEQQSVSLYYSESQLSLQQLAAFELDPSQATELTDIEHYSSTQSFKQSEGVTRALVMPEVSQEQIRRYLVLANQVDKTIAGTYINGPKPKLTFTYPIDTTVDELDDYFELRDTQGDWCQRHYLKDCVAHQKGIRSIQFSGWPAEVKNVDLVRVYLGQSRHKRNNQTEIFSNKTLSDLLASQSDMVLAEES</sequence>
<protein>
    <submittedName>
        <fullName evidence="1">Uncharacterized protein</fullName>
    </submittedName>
</protein>
<dbReference type="RefSeq" id="WP_206369545.1">
    <property type="nucleotide sequence ID" value="NZ_CAWPTM010000156.1"/>
</dbReference>
<gene>
    <name evidence="1" type="ORF">JYA62_08420</name>
</gene>
<evidence type="ECO:0000313" key="2">
    <source>
        <dbReference type="Proteomes" id="UP000779070"/>
    </source>
</evidence>
<comment type="caution">
    <text evidence="1">The sequence shown here is derived from an EMBL/GenBank/DDBJ whole genome shotgun (WGS) entry which is preliminary data.</text>
</comment>
<proteinExistence type="predicted"/>
<dbReference type="Proteomes" id="UP000779070">
    <property type="component" value="Unassembled WGS sequence"/>
</dbReference>
<name>A0ABS2ZZM1_9VIBR</name>
<evidence type="ECO:0000313" key="1">
    <source>
        <dbReference type="EMBL" id="MBN3577701.1"/>
    </source>
</evidence>
<accession>A0ABS2ZZM1</accession>
<keyword evidence="2" id="KW-1185">Reference proteome</keyword>
<dbReference type="EMBL" id="JAFHLB010000008">
    <property type="protein sequence ID" value="MBN3577701.1"/>
    <property type="molecule type" value="Genomic_DNA"/>
</dbReference>